<dbReference type="PANTHER" id="PTHR42941:SF1">
    <property type="entry name" value="SLL1037 PROTEIN"/>
    <property type="match status" value="1"/>
</dbReference>
<dbReference type="AlphaFoldDB" id="A0A1B1A1X7"/>
<dbReference type="Proteomes" id="UP000013243">
    <property type="component" value="Chromosome"/>
</dbReference>
<dbReference type="CDD" id="cd13568">
    <property type="entry name" value="PBP2_TAXI_TRAP_like_3"/>
    <property type="match status" value="1"/>
</dbReference>
<name>A0A1B1A1X7_9RHOB</name>
<organism evidence="1 2">
    <name type="scientific">Tritonibacter mobilis F1926</name>
    <dbReference type="NCBI Taxonomy" id="1265309"/>
    <lineage>
        <taxon>Bacteria</taxon>
        <taxon>Pseudomonadati</taxon>
        <taxon>Pseudomonadota</taxon>
        <taxon>Alphaproteobacteria</taxon>
        <taxon>Rhodobacterales</taxon>
        <taxon>Paracoccaceae</taxon>
        <taxon>Tritonibacter</taxon>
    </lineage>
</organism>
<dbReference type="Gene3D" id="3.40.190.10">
    <property type="entry name" value="Periplasmic binding protein-like II"/>
    <property type="match status" value="2"/>
</dbReference>
<gene>
    <name evidence="1" type="ORF">K529_007445</name>
</gene>
<dbReference type="SUPFAM" id="SSF53850">
    <property type="entry name" value="Periplasmic binding protein-like II"/>
    <property type="match status" value="1"/>
</dbReference>
<dbReference type="PANTHER" id="PTHR42941">
    <property type="entry name" value="SLL1037 PROTEIN"/>
    <property type="match status" value="1"/>
</dbReference>
<evidence type="ECO:0000313" key="2">
    <source>
        <dbReference type="Proteomes" id="UP000013243"/>
    </source>
</evidence>
<proteinExistence type="predicted"/>
<dbReference type="STRING" id="1265309.K529_007445"/>
<dbReference type="NCBIfam" id="TIGR02122">
    <property type="entry name" value="TRAP_TAXI"/>
    <property type="match status" value="1"/>
</dbReference>
<dbReference type="KEGG" id="rmb:K529_007445"/>
<evidence type="ECO:0000313" key="1">
    <source>
        <dbReference type="EMBL" id="ANP40595.1"/>
    </source>
</evidence>
<dbReference type="Pfam" id="PF16868">
    <property type="entry name" value="NMT1_3"/>
    <property type="match status" value="1"/>
</dbReference>
<reference evidence="1 2" key="1">
    <citation type="journal article" date="2016" name="ISME J.">
        <title>Global occurrence and heterogeneity of the Roseobacter-clade species Ruegeria mobilis.</title>
        <authorList>
            <person name="Sonnenschein E."/>
            <person name="Gram L."/>
        </authorList>
    </citation>
    <scope>NUCLEOTIDE SEQUENCE [LARGE SCALE GENOMIC DNA]</scope>
    <source>
        <strain evidence="1 2">F1926</strain>
    </source>
</reference>
<protein>
    <submittedName>
        <fullName evidence="1">C4-dicarboxylate ABC transporter substrate-binding protein</fullName>
    </submittedName>
</protein>
<dbReference type="EMBL" id="CP015230">
    <property type="protein sequence ID" value="ANP40595.1"/>
    <property type="molecule type" value="Genomic_DNA"/>
</dbReference>
<sequence length="322" mass="34887">MGLLAAVAFAYGASADRARAEDFITIGTGSVSGLYYPLGNAICRLLNKDRPRHGIRCTADTSEGSLSNLQDLRDGRVDFALVQSDWQAKAYEGTSQMSRGIPFSDLRAVFSLHEEVFTVVARADSGISSFSDLRGMRVNIGNPGSGQRATMLALMASLGWTMESFSEVHELSAAEQSAALCSGTFDAMVFAVGHPAASVEEATTACDSVLVPLDEPEIRAMIAENKYFEFAQIPANLYRGNPMPVNSFGFAATLVTTRQQRLKVVQELVRAVFSDLDTLRRAHPAFSRLEATAMVENGQTAPIHRAARAYYRSTGLLDRDAQ</sequence>
<dbReference type="InterPro" id="IPR011852">
    <property type="entry name" value="TRAP_TAXI"/>
</dbReference>
<accession>A0A1B1A1X7</accession>